<keyword evidence="10" id="KW-1185">Reference proteome</keyword>
<dbReference type="InterPro" id="IPR001078">
    <property type="entry name" value="2-oxoacid_DH_actylTfrase"/>
</dbReference>
<dbReference type="PANTHER" id="PTHR43178:SF5">
    <property type="entry name" value="LIPOAMIDE ACYLTRANSFERASE COMPONENT OF BRANCHED-CHAIN ALPHA-KETO ACID DEHYDROGENASE COMPLEX, MITOCHONDRIAL"/>
    <property type="match status" value="1"/>
</dbReference>
<evidence type="ECO:0000256" key="5">
    <source>
        <dbReference type="ARBA" id="ARBA00023315"/>
    </source>
</evidence>
<dbReference type="CDD" id="cd06849">
    <property type="entry name" value="lipoyl_domain"/>
    <property type="match status" value="1"/>
</dbReference>
<dbReference type="InterPro" id="IPR023213">
    <property type="entry name" value="CAT-like_dom_sf"/>
</dbReference>
<reference evidence="9" key="1">
    <citation type="submission" date="2021-03" db="EMBL/GenBank/DDBJ databases">
        <title>Antimicrobial resistance genes in bacteria isolated from Japanese honey, and their potential for conferring macrolide and lincosamide resistance in the American foulbrood pathogen Paenibacillus larvae.</title>
        <authorList>
            <person name="Okamoto M."/>
            <person name="Kumagai M."/>
            <person name="Kanamori H."/>
            <person name="Takamatsu D."/>
        </authorList>
    </citation>
    <scope>NUCLEOTIDE SEQUENCE</scope>
    <source>
        <strain evidence="9">J27TS8</strain>
    </source>
</reference>
<dbReference type="GO" id="GO:0005737">
    <property type="term" value="C:cytoplasm"/>
    <property type="evidence" value="ECO:0007669"/>
    <property type="project" value="TreeGrafter"/>
</dbReference>
<dbReference type="EC" id="2.3.1.-" evidence="6"/>
<dbReference type="SUPFAM" id="SSF51230">
    <property type="entry name" value="Single hybrid motif"/>
    <property type="match status" value="1"/>
</dbReference>
<dbReference type="PROSITE" id="PS51826">
    <property type="entry name" value="PSBD"/>
    <property type="match status" value="1"/>
</dbReference>
<dbReference type="AlphaFoldDB" id="A0A920BSN2"/>
<evidence type="ECO:0000256" key="3">
    <source>
        <dbReference type="ARBA" id="ARBA00022679"/>
    </source>
</evidence>
<keyword evidence="3 6" id="KW-0808">Transferase</keyword>
<evidence type="ECO:0000259" key="8">
    <source>
        <dbReference type="PROSITE" id="PS51826"/>
    </source>
</evidence>
<dbReference type="InterPro" id="IPR004167">
    <property type="entry name" value="PSBD"/>
</dbReference>
<dbReference type="Gene3D" id="2.40.50.100">
    <property type="match status" value="1"/>
</dbReference>
<keyword evidence="4 6" id="KW-0450">Lipoyl</keyword>
<dbReference type="InterPro" id="IPR050743">
    <property type="entry name" value="2-oxoacid_DH_E2_comp"/>
</dbReference>
<dbReference type="InterPro" id="IPR000089">
    <property type="entry name" value="Biotin_lipoyl"/>
</dbReference>
<organism evidence="9 10">
    <name type="scientific">Robertmurraya siralis</name>
    <dbReference type="NCBI Taxonomy" id="77777"/>
    <lineage>
        <taxon>Bacteria</taxon>
        <taxon>Bacillati</taxon>
        <taxon>Bacillota</taxon>
        <taxon>Bacilli</taxon>
        <taxon>Bacillales</taxon>
        <taxon>Bacillaceae</taxon>
        <taxon>Robertmurraya</taxon>
    </lineage>
</organism>
<keyword evidence="5 6" id="KW-0012">Acyltransferase</keyword>
<evidence type="ECO:0000256" key="2">
    <source>
        <dbReference type="ARBA" id="ARBA00007317"/>
    </source>
</evidence>
<dbReference type="Proteomes" id="UP000682111">
    <property type="component" value="Unassembled WGS sequence"/>
</dbReference>
<keyword evidence="9" id="KW-0670">Pyruvate</keyword>
<dbReference type="Gene3D" id="3.30.559.10">
    <property type="entry name" value="Chloramphenicol acetyltransferase-like domain"/>
    <property type="match status" value="1"/>
</dbReference>
<dbReference type="GO" id="GO:0031405">
    <property type="term" value="F:lipoic acid binding"/>
    <property type="evidence" value="ECO:0007669"/>
    <property type="project" value="TreeGrafter"/>
</dbReference>
<dbReference type="SUPFAM" id="SSF52777">
    <property type="entry name" value="CoA-dependent acyltransferases"/>
    <property type="match status" value="1"/>
</dbReference>
<evidence type="ECO:0000256" key="4">
    <source>
        <dbReference type="ARBA" id="ARBA00022823"/>
    </source>
</evidence>
<protein>
    <recommendedName>
        <fullName evidence="6">Dihydrolipoamide acetyltransferase component of pyruvate dehydrogenase complex</fullName>
        <ecNumber evidence="6">2.3.1.-</ecNumber>
    </recommendedName>
</protein>
<feature type="domain" description="Lipoyl-binding" evidence="7">
    <location>
        <begin position="2"/>
        <end position="77"/>
    </location>
</feature>
<dbReference type="Pfam" id="PF02817">
    <property type="entry name" value="E3_binding"/>
    <property type="match status" value="1"/>
</dbReference>
<feature type="domain" description="Peripheral subunit-binding (PSBD)" evidence="8">
    <location>
        <begin position="119"/>
        <end position="156"/>
    </location>
</feature>
<sequence length="397" mass="42894">MATNILMPKLGLTMTEGTVESWYKKEGDAVKKGDIVCTISSEKLTHDVEAPEDGILLKIFVEELGQIPCKEPIGCIGELSEKVAEASAPAKEPALTEGQIQREVQVTASPRNKEVERIFITPIARKIAAERGIDYSEITGTGGNGRITRHDVENFVLTVKAASAATNTNAGQGLSGMRKVIAKRMHNSLQQTAQVTLHRKANVSPLMTFRTDMKAKLGDRLSGQLSINTLLARAVVLALKDFPEMNASYANGEHVVHEDIHIGMAVAVDEGLIVPVVKDAANKTLTKLAENITTLISGARSHTLSSDLLTGSTFTISNLGYAGIEYFTPILNTPEIGILGVGAIDRKLAFSGNKEIVEQQELPLSLTFDHQVVDGALAAEFLQCICTYLENPYLLLF</sequence>
<dbReference type="GO" id="GO:0016407">
    <property type="term" value="F:acetyltransferase activity"/>
    <property type="evidence" value="ECO:0007669"/>
    <property type="project" value="TreeGrafter"/>
</dbReference>
<dbReference type="Gene3D" id="4.10.320.10">
    <property type="entry name" value="E3-binding domain"/>
    <property type="match status" value="1"/>
</dbReference>
<dbReference type="Pfam" id="PF00364">
    <property type="entry name" value="Biotin_lipoyl"/>
    <property type="match status" value="1"/>
</dbReference>
<evidence type="ECO:0000313" key="10">
    <source>
        <dbReference type="Proteomes" id="UP000682111"/>
    </source>
</evidence>
<evidence type="ECO:0000256" key="6">
    <source>
        <dbReference type="RuleBase" id="RU003423"/>
    </source>
</evidence>
<dbReference type="Pfam" id="PF00198">
    <property type="entry name" value="2-oxoacid_dh"/>
    <property type="match status" value="1"/>
</dbReference>
<evidence type="ECO:0000256" key="1">
    <source>
        <dbReference type="ARBA" id="ARBA00001938"/>
    </source>
</evidence>
<gene>
    <name evidence="9" type="primary">pdhC_1</name>
    <name evidence="9" type="ORF">J27TS8_09270</name>
</gene>
<accession>A0A920BSN2</accession>
<dbReference type="RefSeq" id="WP_095306369.1">
    <property type="nucleotide sequence ID" value="NZ_SWLZ01000003.1"/>
</dbReference>
<name>A0A920BSN2_9BACI</name>
<dbReference type="OrthoDB" id="9805770at2"/>
<evidence type="ECO:0000259" key="7">
    <source>
        <dbReference type="PROSITE" id="PS50968"/>
    </source>
</evidence>
<evidence type="ECO:0000313" key="9">
    <source>
        <dbReference type="EMBL" id="GIN60934.1"/>
    </source>
</evidence>
<comment type="cofactor">
    <cofactor evidence="1 6">
        <name>(R)-lipoate</name>
        <dbReference type="ChEBI" id="CHEBI:83088"/>
    </cofactor>
</comment>
<dbReference type="PROSITE" id="PS50968">
    <property type="entry name" value="BIOTINYL_LIPOYL"/>
    <property type="match status" value="1"/>
</dbReference>
<comment type="similarity">
    <text evidence="2 6">Belongs to the 2-oxoacid dehydrogenase family.</text>
</comment>
<dbReference type="PANTHER" id="PTHR43178">
    <property type="entry name" value="DIHYDROLIPOAMIDE ACETYLTRANSFERASE COMPONENT OF PYRUVATE DEHYDROGENASE COMPLEX"/>
    <property type="match status" value="1"/>
</dbReference>
<dbReference type="InterPro" id="IPR011053">
    <property type="entry name" value="Single_hybrid_motif"/>
</dbReference>
<proteinExistence type="inferred from homology"/>
<dbReference type="SUPFAM" id="SSF47005">
    <property type="entry name" value="Peripheral subunit-binding domain of 2-oxo acid dehydrogenase complex"/>
    <property type="match status" value="1"/>
</dbReference>
<dbReference type="EMBL" id="BORC01000001">
    <property type="protein sequence ID" value="GIN60934.1"/>
    <property type="molecule type" value="Genomic_DNA"/>
</dbReference>
<dbReference type="InterPro" id="IPR036625">
    <property type="entry name" value="E3-bd_dom_sf"/>
</dbReference>
<comment type="caution">
    <text evidence="9">The sequence shown here is derived from an EMBL/GenBank/DDBJ whole genome shotgun (WGS) entry which is preliminary data.</text>
</comment>